<dbReference type="STRING" id="4097.A0A1S4CFJ3"/>
<reference evidence="1" key="1">
    <citation type="submission" date="2025-08" db="UniProtKB">
        <authorList>
            <consortium name="RefSeq"/>
        </authorList>
    </citation>
    <scope>IDENTIFICATION</scope>
</reference>
<name>A0A1S4CFJ3_TOBAC</name>
<sequence>MSQHKFTSDLLSEFNCQRFSPVMTPLDPSVKLALNMDAPISDLSLYRILIGKLNFLQHNRPDISFSVQYLSQFLQKPKMPQMLSAIHVLRYLLNDPAQGILLYNSSDFSLQAYCDSDWATYSISCKSVTVYYITL</sequence>
<evidence type="ECO:0000313" key="1">
    <source>
        <dbReference type="RefSeq" id="XP_016499739.1"/>
    </source>
</evidence>
<dbReference type="AlphaFoldDB" id="A0A1S4CFJ3"/>
<accession>A0A1S4CFJ3</accession>
<organism evidence="1">
    <name type="scientific">Nicotiana tabacum</name>
    <name type="common">Common tobacco</name>
    <dbReference type="NCBI Taxonomy" id="4097"/>
    <lineage>
        <taxon>Eukaryota</taxon>
        <taxon>Viridiplantae</taxon>
        <taxon>Streptophyta</taxon>
        <taxon>Embryophyta</taxon>
        <taxon>Tracheophyta</taxon>
        <taxon>Spermatophyta</taxon>
        <taxon>Magnoliopsida</taxon>
        <taxon>eudicotyledons</taxon>
        <taxon>Gunneridae</taxon>
        <taxon>Pentapetalae</taxon>
        <taxon>asterids</taxon>
        <taxon>lamiids</taxon>
        <taxon>Solanales</taxon>
        <taxon>Solanaceae</taxon>
        <taxon>Nicotianoideae</taxon>
        <taxon>Nicotianeae</taxon>
        <taxon>Nicotiana</taxon>
    </lineage>
</organism>
<dbReference type="KEGG" id="nta:107818265"/>
<gene>
    <name evidence="1" type="primary">LOC107818265</name>
</gene>
<dbReference type="PANTHER" id="PTHR11439">
    <property type="entry name" value="GAG-POL-RELATED RETROTRANSPOSON"/>
    <property type="match status" value="1"/>
</dbReference>
<dbReference type="PANTHER" id="PTHR11439:SF470">
    <property type="entry name" value="CYSTEINE-RICH RLK (RECEPTOR-LIKE PROTEIN KINASE) 8"/>
    <property type="match status" value="1"/>
</dbReference>
<dbReference type="RefSeq" id="XP_016499739.1">
    <property type="nucleotide sequence ID" value="XM_016644253.1"/>
</dbReference>
<dbReference type="OrthoDB" id="414945at2759"/>
<protein>
    <submittedName>
        <fullName evidence="1">Uncharacterized mitochondrial protein AtMg00810-like</fullName>
    </submittedName>
</protein>
<dbReference type="PaxDb" id="4097-A0A1S4CFJ3"/>
<proteinExistence type="predicted"/>